<proteinExistence type="predicted"/>
<name>A0AAF0ETT4_9BASI</name>
<dbReference type="SUPFAM" id="SSF81301">
    <property type="entry name" value="Nucleotidyltransferase"/>
    <property type="match status" value="1"/>
</dbReference>
<accession>A0AAF0ETT4</accession>
<dbReference type="GO" id="GO:0004816">
    <property type="term" value="F:asparagine-tRNA ligase activity"/>
    <property type="evidence" value="ECO:0007669"/>
    <property type="project" value="UniProtKB-EC"/>
</dbReference>
<organism evidence="2 3">
    <name type="scientific">Malassezia cuniculi</name>
    <dbReference type="NCBI Taxonomy" id="948313"/>
    <lineage>
        <taxon>Eukaryota</taxon>
        <taxon>Fungi</taxon>
        <taxon>Dikarya</taxon>
        <taxon>Basidiomycota</taxon>
        <taxon>Ustilaginomycotina</taxon>
        <taxon>Malasseziomycetes</taxon>
        <taxon>Malasseziales</taxon>
        <taxon>Malasseziaceae</taxon>
        <taxon>Malassezia</taxon>
    </lineage>
</organism>
<dbReference type="EMBL" id="CP119881">
    <property type="protein sequence ID" value="WFD36756.1"/>
    <property type="molecule type" value="Genomic_DNA"/>
</dbReference>
<keyword evidence="2" id="KW-0436">Ligase</keyword>
<protein>
    <submittedName>
        <fullName evidence="2">Asparagine--tRNA ligase</fullName>
        <ecNumber evidence="2">6.1.1.22</ecNumber>
    </submittedName>
</protein>
<dbReference type="Gene3D" id="3.30.460.10">
    <property type="entry name" value="Beta Polymerase, domain 2"/>
    <property type="match status" value="1"/>
</dbReference>
<feature type="region of interest" description="Disordered" evidence="1">
    <location>
        <begin position="31"/>
        <end position="56"/>
    </location>
</feature>
<dbReference type="Proteomes" id="UP001219933">
    <property type="component" value="Chromosome 5"/>
</dbReference>
<evidence type="ECO:0000256" key="1">
    <source>
        <dbReference type="SAM" id="MobiDB-lite"/>
    </source>
</evidence>
<dbReference type="InterPro" id="IPR043519">
    <property type="entry name" value="NT_sf"/>
</dbReference>
<keyword evidence="3" id="KW-1185">Reference proteome</keyword>
<sequence>MHAVVARVAPRVARLAPRALHTSAALPLPRVRGGIAREPQSAPHPRQAYASESVVPVTESIDTEALPASHAEKEQTSGAPSLPWFMQEEVVDEPEPEITGAPIAWVPSYLPATTDIPDAVATLFDMLISGSLSSIVARPREPEGDQWGDVIRSSPIAVIRPIPLGDGDMMSSIGWIIVVETRHSSPGAVRRVASEIGKYLQHTRAPSAEPPMSLDDLLGAPVYYGTETRVEPKKEKEALKTQFPDVWSRKSISNEAHVGIKLLHETDPERFSVSVIARRFGLQADHVRKLLKSRPRMTTEAATRTNRRARLLESMRRNAQRDGELEEVESLRAARVPNTPQLDMSINNPVRYEGLVSAADLNKPRQKGVASRGSGDWCLVDAEWCMVHVMTAEARARYRIEEMWRGNGA</sequence>
<evidence type="ECO:0000313" key="3">
    <source>
        <dbReference type="Proteomes" id="UP001219933"/>
    </source>
</evidence>
<gene>
    <name evidence="2" type="primary">SLM5</name>
    <name evidence="2" type="ORF">MCUN1_003643</name>
</gene>
<evidence type="ECO:0000313" key="2">
    <source>
        <dbReference type="EMBL" id="WFD36756.1"/>
    </source>
</evidence>
<reference evidence="2" key="1">
    <citation type="submission" date="2023-03" db="EMBL/GenBank/DDBJ databases">
        <title>Mating type loci evolution in Malassezia.</title>
        <authorList>
            <person name="Coelho M.A."/>
        </authorList>
    </citation>
    <scope>NUCLEOTIDE SEQUENCE</scope>
    <source>
        <strain evidence="2">CBS 11721</strain>
    </source>
</reference>
<dbReference type="Pfam" id="PF02410">
    <property type="entry name" value="RsfS"/>
    <property type="match status" value="1"/>
</dbReference>
<dbReference type="AlphaFoldDB" id="A0AAF0ETT4"/>
<dbReference type="EC" id="6.1.1.22" evidence="2"/>